<evidence type="ECO:0000256" key="2">
    <source>
        <dbReference type="ARBA" id="ARBA00011643"/>
    </source>
</evidence>
<evidence type="ECO:0000313" key="6">
    <source>
        <dbReference type="EMBL" id="TXF88337.1"/>
    </source>
</evidence>
<keyword evidence="7" id="KW-1185">Reference proteome</keyword>
<dbReference type="GO" id="GO:0046872">
    <property type="term" value="F:metal ion binding"/>
    <property type="evidence" value="ECO:0007669"/>
    <property type="project" value="UniProtKB-KW"/>
</dbReference>
<dbReference type="EMBL" id="VOXD01000024">
    <property type="protein sequence ID" value="TXF88337.1"/>
    <property type="molecule type" value="Genomic_DNA"/>
</dbReference>
<evidence type="ECO:0000256" key="1">
    <source>
        <dbReference type="ARBA" id="ARBA00006964"/>
    </source>
</evidence>
<organism evidence="6 7">
    <name type="scientific">Neolewinella aurantiaca</name>
    <dbReference type="NCBI Taxonomy" id="2602767"/>
    <lineage>
        <taxon>Bacteria</taxon>
        <taxon>Pseudomonadati</taxon>
        <taxon>Bacteroidota</taxon>
        <taxon>Saprospiria</taxon>
        <taxon>Saprospirales</taxon>
        <taxon>Lewinellaceae</taxon>
        <taxon>Neolewinella</taxon>
    </lineage>
</organism>
<dbReference type="OrthoDB" id="9792792at2"/>
<evidence type="ECO:0000256" key="5">
    <source>
        <dbReference type="PIRSR" id="PIRSR602678-1"/>
    </source>
</evidence>
<dbReference type="PANTHER" id="PTHR13799">
    <property type="entry name" value="NGG1 INTERACTING FACTOR 3"/>
    <property type="match status" value="1"/>
</dbReference>
<dbReference type="PANTHER" id="PTHR13799:SF14">
    <property type="entry name" value="GTP CYCLOHYDROLASE 1 TYPE 2 HOMOLOG"/>
    <property type="match status" value="1"/>
</dbReference>
<evidence type="ECO:0000313" key="7">
    <source>
        <dbReference type="Proteomes" id="UP000321907"/>
    </source>
</evidence>
<dbReference type="Gene3D" id="3.40.1390.30">
    <property type="entry name" value="NIF3 (NGG1p interacting factor 3)-like"/>
    <property type="match status" value="2"/>
</dbReference>
<dbReference type="GO" id="GO:0005737">
    <property type="term" value="C:cytoplasm"/>
    <property type="evidence" value="ECO:0007669"/>
    <property type="project" value="TreeGrafter"/>
</dbReference>
<name>A0A5C7FCF0_9BACT</name>
<dbReference type="AlphaFoldDB" id="A0A5C7FCF0"/>
<feature type="binding site" evidence="5">
    <location>
        <position position="228"/>
    </location>
    <ligand>
        <name>a divalent metal cation</name>
        <dbReference type="ChEBI" id="CHEBI:60240"/>
        <label>1</label>
    </ligand>
</feature>
<reference evidence="6 7" key="1">
    <citation type="submission" date="2019-08" db="EMBL/GenBank/DDBJ databases">
        <title>Lewinella sp. strain SSH13 Genome sequencing and assembly.</title>
        <authorList>
            <person name="Kim I."/>
        </authorList>
    </citation>
    <scope>NUCLEOTIDE SEQUENCE [LARGE SCALE GENOMIC DNA]</scope>
    <source>
        <strain evidence="6 7">SSH13</strain>
    </source>
</reference>
<feature type="binding site" evidence="5">
    <location>
        <position position="64"/>
    </location>
    <ligand>
        <name>a divalent metal cation</name>
        <dbReference type="ChEBI" id="CHEBI:60240"/>
        <label>2</label>
    </ligand>
</feature>
<evidence type="ECO:0000256" key="4">
    <source>
        <dbReference type="ARBA" id="ARBA00022723"/>
    </source>
</evidence>
<keyword evidence="4 5" id="KW-0479">Metal-binding</keyword>
<accession>A0A5C7FCF0</accession>
<gene>
    <name evidence="6" type="ORF">FUA23_15265</name>
</gene>
<feature type="binding site" evidence="5">
    <location>
        <position position="224"/>
    </location>
    <ligand>
        <name>a divalent metal cation</name>
        <dbReference type="ChEBI" id="CHEBI:60240"/>
        <label>1</label>
    </ligand>
</feature>
<proteinExistence type="inferred from homology"/>
<dbReference type="InterPro" id="IPR002678">
    <property type="entry name" value="DUF34/NIF3"/>
</dbReference>
<sequence length="262" mass="28819">MTIQDITSYLESIAPAHLQESYDNAGLIVGHSDTEVTGVLTSLDCTEEIIAEAKARGCNMVVAHHPIVFRGLKRFNGNDYVERTVIKAIKENVAIYAIHTNLDNVRHQGVNERIAQRLGLENLRILSPKNEEETIGSGMVGELPAAMSELEFLRHLKTSMEASVVKHTRLAGKDVKTVALCGGAGGFLLGQAKKAGAEVFVTSDYKYHEFFDADGEIIICDIGHYESEQFTTQLLAELLTKKFPTFAVLCTELTTNPVSYFV</sequence>
<dbReference type="Proteomes" id="UP000321907">
    <property type="component" value="Unassembled WGS sequence"/>
</dbReference>
<feature type="binding site" evidence="5">
    <location>
        <position position="103"/>
    </location>
    <ligand>
        <name>a divalent metal cation</name>
        <dbReference type="ChEBI" id="CHEBI:60240"/>
        <label>1</label>
    </ligand>
</feature>
<comment type="subunit">
    <text evidence="2">Homohexamer.</text>
</comment>
<dbReference type="InterPro" id="IPR036069">
    <property type="entry name" value="DUF34/NIF3_sf"/>
</dbReference>
<feature type="binding site" evidence="5">
    <location>
        <position position="65"/>
    </location>
    <ligand>
        <name>a divalent metal cation</name>
        <dbReference type="ChEBI" id="CHEBI:60240"/>
        <label>1</label>
    </ligand>
</feature>
<comment type="caution">
    <text evidence="6">The sequence shown here is derived from an EMBL/GenBank/DDBJ whole genome shotgun (WGS) entry which is preliminary data.</text>
</comment>
<dbReference type="NCBIfam" id="TIGR00486">
    <property type="entry name" value="YbgI_SA1388"/>
    <property type="match status" value="1"/>
</dbReference>
<comment type="similarity">
    <text evidence="1">Belongs to the GTP cyclohydrolase I type 2/NIF3 family.</text>
</comment>
<dbReference type="FunFam" id="3.40.1390.30:FF:000001">
    <property type="entry name" value="GTP cyclohydrolase 1 type 2"/>
    <property type="match status" value="1"/>
</dbReference>
<evidence type="ECO:0000256" key="3">
    <source>
        <dbReference type="ARBA" id="ARBA00022112"/>
    </source>
</evidence>
<dbReference type="RefSeq" id="WP_147931625.1">
    <property type="nucleotide sequence ID" value="NZ_VOXD01000024.1"/>
</dbReference>
<dbReference type="SUPFAM" id="SSF102705">
    <property type="entry name" value="NIF3 (NGG1p interacting factor 3)-like"/>
    <property type="match status" value="1"/>
</dbReference>
<protein>
    <recommendedName>
        <fullName evidence="3">GTP cyclohydrolase 1 type 2 homolog</fullName>
    </recommendedName>
</protein>
<dbReference type="Pfam" id="PF01784">
    <property type="entry name" value="DUF34_NIF3"/>
    <property type="match status" value="1"/>
</dbReference>